<dbReference type="PANTHER" id="PTHR21541">
    <property type="entry name" value="BTB POZ DOMAIN CONTAINING 12"/>
    <property type="match status" value="1"/>
</dbReference>
<dbReference type="GO" id="GO:0006260">
    <property type="term" value="P:DNA replication"/>
    <property type="evidence" value="ECO:0007669"/>
    <property type="project" value="InterPro"/>
</dbReference>
<comment type="subcellular location">
    <subcellularLocation>
        <location evidence="1">Nucleus</location>
    </subcellularLocation>
</comment>
<dbReference type="GO" id="GO:0000712">
    <property type="term" value="P:resolution of meiotic recombination intermediates"/>
    <property type="evidence" value="ECO:0007669"/>
    <property type="project" value="TreeGrafter"/>
</dbReference>
<accession>A0A0B6Z4H2</accession>
<feature type="region of interest" description="Disordered" evidence="8">
    <location>
        <begin position="1"/>
        <end position="32"/>
    </location>
</feature>
<evidence type="ECO:0000256" key="1">
    <source>
        <dbReference type="ARBA" id="ARBA00004123"/>
    </source>
</evidence>
<keyword evidence="5" id="KW-0234">DNA repair</keyword>
<dbReference type="GO" id="GO:0033557">
    <property type="term" value="C:Slx1-Slx4 complex"/>
    <property type="evidence" value="ECO:0007669"/>
    <property type="project" value="InterPro"/>
</dbReference>
<dbReference type="EMBL" id="HACG01015936">
    <property type="protein sequence ID" value="CEK62801.1"/>
    <property type="molecule type" value="Transcribed_RNA"/>
</dbReference>
<feature type="region of interest" description="Disordered" evidence="8">
    <location>
        <begin position="118"/>
        <end position="166"/>
    </location>
</feature>
<dbReference type="GO" id="GO:0006281">
    <property type="term" value="P:DNA repair"/>
    <property type="evidence" value="ECO:0007669"/>
    <property type="project" value="UniProtKB-KW"/>
</dbReference>
<evidence type="ECO:0000256" key="4">
    <source>
        <dbReference type="ARBA" id="ARBA00023172"/>
    </source>
</evidence>
<keyword evidence="6" id="KW-0539">Nucleus</keyword>
<proteinExistence type="inferred from homology"/>
<organism evidence="9">
    <name type="scientific">Arion vulgaris</name>
    <dbReference type="NCBI Taxonomy" id="1028688"/>
    <lineage>
        <taxon>Eukaryota</taxon>
        <taxon>Metazoa</taxon>
        <taxon>Spiralia</taxon>
        <taxon>Lophotrochozoa</taxon>
        <taxon>Mollusca</taxon>
        <taxon>Gastropoda</taxon>
        <taxon>Heterobranchia</taxon>
        <taxon>Euthyneura</taxon>
        <taxon>Panpulmonata</taxon>
        <taxon>Eupulmonata</taxon>
        <taxon>Stylommatophora</taxon>
        <taxon>Helicina</taxon>
        <taxon>Arionoidea</taxon>
        <taxon>Arionidae</taxon>
        <taxon>Arion</taxon>
    </lineage>
</organism>
<dbReference type="AlphaFoldDB" id="A0A0B6Z4H2"/>
<feature type="non-terminal residue" evidence="9">
    <location>
        <position position="1"/>
    </location>
</feature>
<feature type="compositionally biased region" description="Polar residues" evidence="8">
    <location>
        <begin position="131"/>
        <end position="159"/>
    </location>
</feature>
<evidence type="ECO:0000313" key="9">
    <source>
        <dbReference type="EMBL" id="CEK62801.1"/>
    </source>
</evidence>
<dbReference type="Pfam" id="PF09494">
    <property type="entry name" value="Slx4"/>
    <property type="match status" value="1"/>
</dbReference>
<evidence type="ECO:0000256" key="3">
    <source>
        <dbReference type="ARBA" id="ARBA00022763"/>
    </source>
</evidence>
<protein>
    <recommendedName>
        <fullName evidence="7">Structure-specific endonuclease subunit SLX4</fullName>
    </recommendedName>
</protein>
<evidence type="ECO:0000256" key="8">
    <source>
        <dbReference type="SAM" id="MobiDB-lite"/>
    </source>
</evidence>
<gene>
    <name evidence="9" type="primary">ORF46162</name>
</gene>
<evidence type="ECO:0000256" key="5">
    <source>
        <dbReference type="ARBA" id="ARBA00023204"/>
    </source>
</evidence>
<keyword evidence="3" id="KW-0227">DNA damage</keyword>
<evidence type="ECO:0000256" key="6">
    <source>
        <dbReference type="ARBA" id="ARBA00023242"/>
    </source>
</evidence>
<reference evidence="9" key="1">
    <citation type="submission" date="2014-12" db="EMBL/GenBank/DDBJ databases">
        <title>Insight into the proteome of Arion vulgaris.</title>
        <authorList>
            <person name="Aradska J."/>
            <person name="Bulat T."/>
            <person name="Smidak R."/>
            <person name="Sarate P."/>
            <person name="Gangsoo J."/>
            <person name="Sialana F."/>
            <person name="Bilban M."/>
            <person name="Lubec G."/>
        </authorList>
    </citation>
    <scope>NUCLEOTIDE SEQUENCE</scope>
    <source>
        <tissue evidence="9">Skin</tissue>
    </source>
</reference>
<keyword evidence="4" id="KW-0233">DNA recombination</keyword>
<evidence type="ECO:0000256" key="2">
    <source>
        <dbReference type="ARBA" id="ARBA00006661"/>
    </source>
</evidence>
<evidence type="ECO:0000256" key="7">
    <source>
        <dbReference type="ARBA" id="ARBA00029496"/>
    </source>
</evidence>
<sequence length="166" mass="18680">GDGAVLSERVDENRWDISSSQESSFSDGPDLPEESILLGWPDDDVASCPLTQSSSQVVNDKLVEFIRNNKDIHESILTYEPLELDVLKKRISDAAIKVNMAQVMNFLDERCITFTMKNMSSRNNRQKTSRWKNSGKSPSKSQTLSKKSVKGSQQQNSRVLKNADKK</sequence>
<dbReference type="PANTHER" id="PTHR21541:SF3">
    <property type="entry name" value="STRUCTURE-SPECIFIC ENDONUCLEASE SUBUNIT SLX4"/>
    <property type="match status" value="1"/>
</dbReference>
<dbReference type="InterPro" id="IPR018574">
    <property type="entry name" value="Structure-sp_endonuc_su_Slx4"/>
</dbReference>
<name>A0A0B6Z4H2_9EUPU</name>
<comment type="similarity">
    <text evidence="2">Belongs to the SLX4 family.</text>
</comment>